<feature type="transmembrane region" description="Helical" evidence="1">
    <location>
        <begin position="311"/>
        <end position="331"/>
    </location>
</feature>
<dbReference type="PANTHER" id="PTHR23542">
    <property type="match status" value="1"/>
</dbReference>
<keyword evidence="1" id="KW-1133">Transmembrane helix</keyword>
<feature type="transmembrane region" description="Helical" evidence="1">
    <location>
        <begin position="277"/>
        <end position="304"/>
    </location>
</feature>
<evidence type="ECO:0000313" key="3">
    <source>
        <dbReference type="Proteomes" id="UP001589710"/>
    </source>
</evidence>
<dbReference type="Proteomes" id="UP001589710">
    <property type="component" value="Unassembled WGS sequence"/>
</dbReference>
<dbReference type="Gene3D" id="1.20.1250.20">
    <property type="entry name" value="MFS general substrate transporter like domains"/>
    <property type="match status" value="1"/>
</dbReference>
<evidence type="ECO:0000256" key="1">
    <source>
        <dbReference type="SAM" id="Phobius"/>
    </source>
</evidence>
<dbReference type="PANTHER" id="PTHR23542:SF1">
    <property type="entry name" value="MAJOR FACILITATOR SUPERFAMILY (MFS) PROFILE DOMAIN-CONTAINING PROTEIN"/>
    <property type="match status" value="1"/>
</dbReference>
<reference evidence="2 3" key="1">
    <citation type="submission" date="2024-09" db="EMBL/GenBank/DDBJ databases">
        <authorList>
            <person name="Sun Q."/>
            <person name="Mori K."/>
        </authorList>
    </citation>
    <scope>NUCLEOTIDE SEQUENCE [LARGE SCALE GENOMIC DNA]</scope>
    <source>
        <strain evidence="2 3">JCM 3331</strain>
    </source>
</reference>
<keyword evidence="3" id="KW-1185">Reference proteome</keyword>
<dbReference type="SUPFAM" id="SSF103473">
    <property type="entry name" value="MFS general substrate transporter"/>
    <property type="match status" value="1"/>
</dbReference>
<dbReference type="EMBL" id="JBHMCG010000200">
    <property type="protein sequence ID" value="MFB9578858.1"/>
    <property type="molecule type" value="Genomic_DNA"/>
</dbReference>
<dbReference type="InterPro" id="IPR036259">
    <property type="entry name" value="MFS_trans_sf"/>
</dbReference>
<proteinExistence type="predicted"/>
<comment type="caution">
    <text evidence="2">The sequence shown here is derived from an EMBL/GenBank/DDBJ whole genome shotgun (WGS) entry which is preliminary data.</text>
</comment>
<name>A0ABV5RLX2_9ACTN</name>
<keyword evidence="1" id="KW-0812">Transmembrane</keyword>
<dbReference type="RefSeq" id="WP_345516710.1">
    <property type="nucleotide sequence ID" value="NZ_BAAAXD010000039.1"/>
</dbReference>
<keyword evidence="1" id="KW-0472">Membrane</keyword>
<sequence>MSSATYHTQLRTPGAAAFFLTATSGRIGIAMTSLGIIWLVHGQTGSYATAGLVTGGSAVAEALVGPQLARLIDRFGQTRVLPPALLTHTAAVVSLLALVENGSPNWLMTAAGALVGATIPQLGALSAAHWPALLRGERAAVLPTALALESLSNGLCYLAGPALVTAVGASSNPAHRMVVATTLVVSGGLAFAAQRRTAPTTADAAERKRAGRSLLRSGSAAQVGVNLTLGLYFGTMQVSVTAFAVEHGAPQMQLPLMTTGLALSCLPLPAADSFPGLGLALAVTGLAIPPILVLSSVLTAAFVNRAALTRAFTWLNSASAAGSAGAAAMSGRAVDAYGAHGGFAIAAAATSAMAVLAAAQARAAWGRRINFELPPHIPTR</sequence>
<organism evidence="2 3">
    <name type="scientific">Streptomyces yanii</name>
    <dbReference type="NCBI Taxonomy" id="78510"/>
    <lineage>
        <taxon>Bacteria</taxon>
        <taxon>Bacillati</taxon>
        <taxon>Actinomycetota</taxon>
        <taxon>Actinomycetes</taxon>
        <taxon>Kitasatosporales</taxon>
        <taxon>Streptomycetaceae</taxon>
        <taxon>Streptomyces</taxon>
    </lineage>
</organism>
<feature type="transmembrane region" description="Helical" evidence="1">
    <location>
        <begin position="337"/>
        <end position="359"/>
    </location>
</feature>
<feature type="transmembrane region" description="Helical" evidence="1">
    <location>
        <begin position="16"/>
        <end position="40"/>
    </location>
</feature>
<protein>
    <submittedName>
        <fullName evidence="2">MFS transporter</fullName>
    </submittedName>
</protein>
<evidence type="ECO:0000313" key="2">
    <source>
        <dbReference type="EMBL" id="MFB9578858.1"/>
    </source>
</evidence>
<accession>A0ABV5RLX2</accession>
<gene>
    <name evidence="2" type="ORF">ACFFTL_43075</name>
</gene>